<organism evidence="5 6">
    <name type="scientific">Candidatus Schmidhempelia bombi str. Bimp</name>
    <dbReference type="NCBI Taxonomy" id="1387197"/>
    <lineage>
        <taxon>Bacteria</taxon>
        <taxon>Pseudomonadati</taxon>
        <taxon>Pseudomonadota</taxon>
        <taxon>Gammaproteobacteria</taxon>
        <taxon>Orbales</taxon>
        <taxon>Orbaceae</taxon>
        <taxon>Candidatus Schmidhempelia</taxon>
    </lineage>
</organism>
<dbReference type="InterPro" id="IPR000595">
    <property type="entry name" value="cNMP-bd_dom"/>
</dbReference>
<comment type="caution">
    <text evidence="5">The sequence shown here is derived from an EMBL/GenBank/DDBJ whole genome shotgun (WGS) entry which is preliminary data.</text>
</comment>
<dbReference type="SMART" id="SM00419">
    <property type="entry name" value="HTH_CRP"/>
    <property type="match status" value="1"/>
</dbReference>
<dbReference type="Gene3D" id="1.10.10.10">
    <property type="entry name" value="Winged helix-like DNA-binding domain superfamily/Winged helix DNA-binding domain"/>
    <property type="match status" value="1"/>
</dbReference>
<dbReference type="Proteomes" id="UP000506160">
    <property type="component" value="Unassembled WGS sequence"/>
</dbReference>
<dbReference type="AlphaFoldDB" id="A0AB94ICS8"/>
<dbReference type="InterPro" id="IPR018490">
    <property type="entry name" value="cNMP-bd_dom_sf"/>
</dbReference>
<dbReference type="PANTHER" id="PTHR24567:SF75">
    <property type="entry name" value="FUMARATE AND NITRATE REDUCTION REGULATORY PROTEIN"/>
    <property type="match status" value="1"/>
</dbReference>
<protein>
    <submittedName>
        <fullName evidence="5">Cyclic nucleotide-binding domain-containing protein</fullName>
    </submittedName>
</protein>
<dbReference type="CDD" id="cd00038">
    <property type="entry name" value="CAP_ED"/>
    <property type="match status" value="1"/>
</dbReference>
<feature type="domain" description="HTH crp-type" evidence="4">
    <location>
        <begin position="156"/>
        <end position="229"/>
    </location>
</feature>
<dbReference type="Gene3D" id="2.60.120.10">
    <property type="entry name" value="Jelly Rolls"/>
    <property type="match status" value="1"/>
</dbReference>
<evidence type="ECO:0000313" key="6">
    <source>
        <dbReference type="Proteomes" id="UP000506160"/>
    </source>
</evidence>
<dbReference type="InterPro" id="IPR050397">
    <property type="entry name" value="Env_Response_Regulators"/>
</dbReference>
<sequence length="239" mass="27504">MRKFLSPNFLNYSVPCEQCSIGPLCMPTAQYQHSCKFNKYKITIAKNQLLVKAAQPFSKLYAVHSGCLKSYSVTKEGKEQILGFYLPGDIVGFEAMTYHKYINSVKALSNTTICEFNYHDFSTFIENNNEARSITLRLMSTEILNYQKLLLMLSQKNAEKRLASFIYSIYYRYALRGFTSTNIKLAMSRHDIANHLGLTIETISRILKRLQQLDILHVKGKHIFIKNLAELIKFSGELE</sequence>
<evidence type="ECO:0000256" key="1">
    <source>
        <dbReference type="ARBA" id="ARBA00023015"/>
    </source>
</evidence>
<dbReference type="InterPro" id="IPR014710">
    <property type="entry name" value="RmlC-like_jellyroll"/>
</dbReference>
<evidence type="ECO:0000259" key="4">
    <source>
        <dbReference type="PROSITE" id="PS51063"/>
    </source>
</evidence>
<dbReference type="GO" id="GO:0005829">
    <property type="term" value="C:cytosol"/>
    <property type="evidence" value="ECO:0007669"/>
    <property type="project" value="TreeGrafter"/>
</dbReference>
<keyword evidence="3" id="KW-0804">Transcription</keyword>
<dbReference type="Pfam" id="PF00027">
    <property type="entry name" value="cNMP_binding"/>
    <property type="match status" value="1"/>
</dbReference>
<proteinExistence type="predicted"/>
<evidence type="ECO:0000313" key="5">
    <source>
        <dbReference type="EMBL" id="TEA27228.1"/>
    </source>
</evidence>
<dbReference type="InterPro" id="IPR036390">
    <property type="entry name" value="WH_DNA-bd_sf"/>
</dbReference>
<accession>A0AB94ICS8</accession>
<keyword evidence="2" id="KW-0238">DNA-binding</keyword>
<dbReference type="FunFam" id="1.10.10.10:FF:000028">
    <property type="entry name" value="Fumarate/nitrate reduction transcriptional regulator Fnr"/>
    <property type="match status" value="1"/>
</dbReference>
<dbReference type="GO" id="GO:0003700">
    <property type="term" value="F:DNA-binding transcription factor activity"/>
    <property type="evidence" value="ECO:0007669"/>
    <property type="project" value="TreeGrafter"/>
</dbReference>
<keyword evidence="6" id="KW-1185">Reference proteome</keyword>
<dbReference type="InterPro" id="IPR012318">
    <property type="entry name" value="HTH_CRP"/>
</dbReference>
<name>A0AB94ICS8_9GAMM</name>
<dbReference type="PRINTS" id="PR00034">
    <property type="entry name" value="HTHCRP"/>
</dbReference>
<keyword evidence="1" id="KW-0805">Transcription regulation</keyword>
<dbReference type="GO" id="GO:0003677">
    <property type="term" value="F:DNA binding"/>
    <property type="evidence" value="ECO:0007669"/>
    <property type="project" value="UniProtKB-KW"/>
</dbReference>
<dbReference type="PANTHER" id="PTHR24567">
    <property type="entry name" value="CRP FAMILY TRANSCRIPTIONAL REGULATORY PROTEIN"/>
    <property type="match status" value="1"/>
</dbReference>
<dbReference type="CDD" id="cd00092">
    <property type="entry name" value="HTH_CRP"/>
    <property type="match status" value="1"/>
</dbReference>
<dbReference type="EMBL" id="AWGA01000050">
    <property type="protein sequence ID" value="TEA27228.1"/>
    <property type="molecule type" value="Genomic_DNA"/>
</dbReference>
<dbReference type="SUPFAM" id="SSF46785">
    <property type="entry name" value="Winged helix' DNA-binding domain"/>
    <property type="match status" value="1"/>
</dbReference>
<evidence type="ECO:0000256" key="2">
    <source>
        <dbReference type="ARBA" id="ARBA00023125"/>
    </source>
</evidence>
<reference evidence="5 6" key="1">
    <citation type="journal article" date="2014" name="Appl. Environ. Microbiol.">
        <title>Genomic features of a bumble bee symbiont reflect its host environment.</title>
        <authorList>
            <person name="Martinson V.G."/>
            <person name="Magoc T."/>
            <person name="Koch H."/>
            <person name="Salzberg S.L."/>
            <person name="Moran N.A."/>
        </authorList>
    </citation>
    <scope>NUCLEOTIDE SEQUENCE [LARGE SCALE GENOMIC DNA]</scope>
    <source>
        <strain evidence="5 6">Bimp</strain>
    </source>
</reference>
<dbReference type="Pfam" id="PF13545">
    <property type="entry name" value="HTH_Crp_2"/>
    <property type="match status" value="1"/>
</dbReference>
<dbReference type="SUPFAM" id="SSF51206">
    <property type="entry name" value="cAMP-binding domain-like"/>
    <property type="match status" value="1"/>
</dbReference>
<dbReference type="InterPro" id="IPR036388">
    <property type="entry name" value="WH-like_DNA-bd_sf"/>
</dbReference>
<gene>
    <name evidence="5" type="ORF">O970_04825</name>
</gene>
<evidence type="ECO:0000256" key="3">
    <source>
        <dbReference type="ARBA" id="ARBA00023163"/>
    </source>
</evidence>
<dbReference type="PROSITE" id="PS51063">
    <property type="entry name" value="HTH_CRP_2"/>
    <property type="match status" value="1"/>
</dbReference>
<dbReference type="SMART" id="SM00100">
    <property type="entry name" value="cNMP"/>
    <property type="match status" value="1"/>
</dbReference>